<dbReference type="GO" id="GO:0046041">
    <property type="term" value="P:ITP metabolic process"/>
    <property type="evidence" value="ECO:0007669"/>
    <property type="project" value="UniProtKB-UniRule"/>
</dbReference>
<feature type="binding site" evidence="7">
    <location>
        <begin position="95"/>
        <end position="98"/>
    </location>
    <ligand>
        <name>AMP</name>
        <dbReference type="ChEBI" id="CHEBI:456215"/>
    </ligand>
</feature>
<feature type="binding site" evidence="7">
    <location>
        <position position="210"/>
    </location>
    <ligand>
        <name>GTP</name>
        <dbReference type="ChEBI" id="CHEBI:37565"/>
    </ligand>
</feature>
<dbReference type="InterPro" id="IPR006259">
    <property type="entry name" value="Adenyl_kin_sub"/>
</dbReference>
<dbReference type="SUPFAM" id="SSF52540">
    <property type="entry name" value="P-loop containing nucleoside triphosphate hydrolases"/>
    <property type="match status" value="1"/>
</dbReference>
<keyword evidence="3 7" id="KW-0547">Nucleotide-binding</keyword>
<name>A0A1E4RLZ8_9ASCO</name>
<accession>A0A1E4RLZ8</accession>
<keyword evidence="2 7" id="KW-0808">Transferase</keyword>
<evidence type="ECO:0000256" key="2">
    <source>
        <dbReference type="ARBA" id="ARBA00022679"/>
    </source>
</evidence>
<feature type="binding site" evidence="7">
    <location>
        <position position="181"/>
    </location>
    <ligand>
        <name>AMP</name>
        <dbReference type="ChEBI" id="CHEBI:456215"/>
    </ligand>
</feature>
<comment type="subunit">
    <text evidence="7">Monomer.</text>
</comment>
<dbReference type="Pfam" id="PF05191">
    <property type="entry name" value="ADK_lid"/>
    <property type="match status" value="1"/>
</dbReference>
<dbReference type="GO" id="GO:0005759">
    <property type="term" value="C:mitochondrial matrix"/>
    <property type="evidence" value="ECO:0007669"/>
    <property type="project" value="UniProtKB-SubCell"/>
</dbReference>
<feature type="region of interest" description="NMPbind" evidence="7">
    <location>
        <begin position="37"/>
        <end position="66"/>
    </location>
</feature>
<dbReference type="InterPro" id="IPR033690">
    <property type="entry name" value="Adenylat_kinase_CS"/>
</dbReference>
<dbReference type="EC" id="2.7.4.10" evidence="7"/>
<dbReference type="NCBIfam" id="TIGR01351">
    <property type="entry name" value="adk"/>
    <property type="match status" value="1"/>
</dbReference>
<dbReference type="GO" id="GO:0004017">
    <property type="term" value="F:AMP kinase activity"/>
    <property type="evidence" value="ECO:0007669"/>
    <property type="project" value="InterPro"/>
</dbReference>
<dbReference type="GO" id="GO:0005743">
    <property type="term" value="C:mitochondrial inner membrane"/>
    <property type="evidence" value="ECO:0007669"/>
    <property type="project" value="EnsemblFungi"/>
</dbReference>
<sequence length="227" mass="25538">MSMLRPLRLLLLGAPGSGKGTQTSKLLKLFPHIHSLSSGDVLRSQISQGTKISKTASKYIKEGKLVPDDVMVGLISSHFKQHNWLNSETSWLLDGFPRTANQAVELDNWLSETQNNINLVVELDVDQKVILDRIEARWVHIPSGRVYSLDYNPPKAPFKDDVTGEPLSKRDDDTAAVFQRRLDLYNKLLGPLKDFYSKKGVLHTVSGNTSDIIFPKLESLIKDKFQK</sequence>
<dbReference type="Gene3D" id="3.40.50.300">
    <property type="entry name" value="P-loop containing nucleotide triphosphate hydrolases"/>
    <property type="match status" value="1"/>
</dbReference>
<comment type="similarity">
    <text evidence="7">Belongs to the adenylate kinase family. AK3 subfamily.</text>
</comment>
<dbReference type="InterPro" id="IPR036193">
    <property type="entry name" value="ADK_active_lid_dom_sf"/>
</dbReference>
<dbReference type="FunFam" id="3.40.50.300:FF:000106">
    <property type="entry name" value="Adenylate kinase mitochondrial"/>
    <property type="match status" value="1"/>
</dbReference>
<dbReference type="EMBL" id="KV454540">
    <property type="protein sequence ID" value="ODV68266.1"/>
    <property type="molecule type" value="Genomic_DNA"/>
</dbReference>
<reference evidence="10" key="1">
    <citation type="submission" date="2016-05" db="EMBL/GenBank/DDBJ databases">
        <title>Comparative genomics of biotechnologically important yeasts.</title>
        <authorList>
            <consortium name="DOE Joint Genome Institute"/>
            <person name="Riley R."/>
            <person name="Haridas S."/>
            <person name="Wolfe K.H."/>
            <person name="Lopes M.R."/>
            <person name="Hittinger C.T."/>
            <person name="Goker M."/>
            <person name="Salamov A."/>
            <person name="Wisecaver J."/>
            <person name="Long T.M."/>
            <person name="Aerts A.L."/>
            <person name="Barry K."/>
            <person name="Choi C."/>
            <person name="Clum A."/>
            <person name="Coughlan A.Y."/>
            <person name="Deshpande S."/>
            <person name="Douglass A.P."/>
            <person name="Hanson S.J."/>
            <person name="Klenk H.-P."/>
            <person name="Labutti K."/>
            <person name="Lapidus A."/>
            <person name="Lindquist E."/>
            <person name="Lipzen A."/>
            <person name="Meier-Kolthoff J.P."/>
            <person name="Ohm R.A."/>
            <person name="Otillar R.P."/>
            <person name="Pangilinan J."/>
            <person name="Peng Y."/>
            <person name="Rokas A."/>
            <person name="Rosa C.A."/>
            <person name="Scheuner C."/>
            <person name="Sibirny A.A."/>
            <person name="Slot J.C."/>
            <person name="Stielow J.B."/>
            <person name="Sun H."/>
            <person name="Kurtzman C.P."/>
            <person name="Blackwell M."/>
            <person name="Grigoriev I.V."/>
            <person name="Jeffries T.W."/>
        </authorList>
    </citation>
    <scope>NUCLEOTIDE SEQUENCE [LARGE SCALE GENOMIC DNA]</scope>
    <source>
        <strain evidence="10">NRRL Y-1933</strain>
    </source>
</reference>
<gene>
    <name evidence="7" type="primary">ADK2</name>
    <name evidence="9" type="ORF">HYPBUDRAFT_106584</name>
</gene>
<proteinExistence type="inferred from homology"/>
<evidence type="ECO:0000256" key="3">
    <source>
        <dbReference type="ARBA" id="ARBA00022741"/>
    </source>
</evidence>
<protein>
    <recommendedName>
        <fullName evidence="7">GTP:AMP phosphotransferase, mitochondrial</fullName>
        <ecNumber evidence="7">2.7.4.10</ecNumber>
    </recommendedName>
    <alternativeName>
        <fullName evidence="7">Adenylate kinase 3</fullName>
        <shortName evidence="7">AK 3</shortName>
    </alternativeName>
</protein>
<comment type="function">
    <text evidence="7">Involved in maintaining the homeostasis of cellular nucleotides by catalyzing the interconversion of nucleoside phosphates. Has GTP:AMP phosphotransferase and ITP:AMP phosphotransferase activities.</text>
</comment>
<feature type="binding site" evidence="7">
    <location>
        <position position="137"/>
    </location>
    <ligand>
        <name>GTP</name>
        <dbReference type="ChEBI" id="CHEBI:37565"/>
    </ligand>
</feature>
<comment type="domain">
    <text evidence="7">Consists of three domains, a large central CORE domain and two small peripheral domains, NMPbind and LID, which undergo movements during catalysis. The LID domain closes over the site of phosphoryl transfer upon GTP binding. Assembling and dissambling the active center during each catalytic cycle provides an effective means to prevent GTP hydrolysis.</text>
</comment>
<dbReference type="InterPro" id="IPR027417">
    <property type="entry name" value="P-loop_NTPase"/>
</dbReference>
<dbReference type="GO" id="GO:0005525">
    <property type="term" value="F:GTP binding"/>
    <property type="evidence" value="ECO:0007669"/>
    <property type="project" value="UniProtKB-KW"/>
</dbReference>
<dbReference type="OrthoDB" id="439792at2759"/>
<dbReference type="InterPro" id="IPR000850">
    <property type="entry name" value="Adenylat/UMP-CMP_kin"/>
</dbReference>
<evidence type="ECO:0000256" key="1">
    <source>
        <dbReference type="ARBA" id="ARBA00004305"/>
    </source>
</evidence>
<dbReference type="GO" id="GO:0006172">
    <property type="term" value="P:ADP biosynthetic process"/>
    <property type="evidence" value="ECO:0007669"/>
    <property type="project" value="UniProtKB-UniRule"/>
</dbReference>
<dbReference type="InterPro" id="IPR007862">
    <property type="entry name" value="Adenylate_kinase_lid-dom"/>
</dbReference>
<dbReference type="HAMAP" id="MF_03169">
    <property type="entry name" value="Adenylate_kinase_AK3"/>
    <property type="match status" value="1"/>
</dbReference>
<comment type="subcellular location">
    <subcellularLocation>
        <location evidence="1 7">Mitochondrion matrix</location>
    </subcellularLocation>
</comment>
<evidence type="ECO:0000256" key="6">
    <source>
        <dbReference type="ARBA" id="ARBA00023134"/>
    </source>
</evidence>
<feature type="binding site" evidence="7">
    <location>
        <begin position="16"/>
        <end position="21"/>
    </location>
    <ligand>
        <name>GTP</name>
        <dbReference type="ChEBI" id="CHEBI:37565"/>
    </ligand>
</feature>
<dbReference type="STRING" id="984485.A0A1E4RLZ8"/>
<dbReference type="Proteomes" id="UP000095085">
    <property type="component" value="Unassembled WGS sequence"/>
</dbReference>
<dbReference type="PRINTS" id="PR00094">
    <property type="entry name" value="ADENYLTKNASE"/>
</dbReference>
<evidence type="ECO:0000256" key="4">
    <source>
        <dbReference type="ARBA" id="ARBA00022777"/>
    </source>
</evidence>
<feature type="binding site" evidence="7">
    <location>
        <begin position="146"/>
        <end position="147"/>
    </location>
    <ligand>
        <name>GTP</name>
        <dbReference type="ChEBI" id="CHEBI:37565"/>
    </ligand>
</feature>
<feature type="binding site" evidence="7">
    <location>
        <begin position="64"/>
        <end position="66"/>
    </location>
    <ligand>
        <name>AMP</name>
        <dbReference type="ChEBI" id="CHEBI:456215"/>
    </ligand>
</feature>
<evidence type="ECO:0000256" key="5">
    <source>
        <dbReference type="ARBA" id="ARBA00023128"/>
    </source>
</evidence>
<dbReference type="AlphaFoldDB" id="A0A1E4RLZ8"/>
<dbReference type="InterPro" id="IPR028586">
    <property type="entry name" value="AK3/Ak4_mitochondrial"/>
</dbReference>
<keyword evidence="4 7" id="KW-0418">Kinase</keyword>
<keyword evidence="10" id="KW-1185">Reference proteome</keyword>
<keyword evidence="5 7" id="KW-0496">Mitochondrion</keyword>
<dbReference type="CDD" id="cd01428">
    <property type="entry name" value="ADK"/>
    <property type="match status" value="1"/>
</dbReference>
<evidence type="ECO:0000313" key="10">
    <source>
        <dbReference type="Proteomes" id="UP000095085"/>
    </source>
</evidence>
<dbReference type="GO" id="GO:0046899">
    <property type="term" value="F:nucleoside triphosphate adenylate kinase activity"/>
    <property type="evidence" value="ECO:0007669"/>
    <property type="project" value="UniProtKB-UniRule"/>
</dbReference>
<feature type="binding site" evidence="7">
    <location>
        <position position="170"/>
    </location>
    <ligand>
        <name>AMP</name>
        <dbReference type="ChEBI" id="CHEBI:456215"/>
    </ligand>
</feature>
<dbReference type="GO" id="GO:0046039">
    <property type="term" value="P:GTP metabolic process"/>
    <property type="evidence" value="ECO:0007669"/>
    <property type="project" value="UniProtKB-UniRule"/>
</dbReference>
<feature type="binding site" evidence="7">
    <location>
        <position position="43"/>
    </location>
    <ligand>
        <name>AMP</name>
        <dbReference type="ChEBI" id="CHEBI:456215"/>
    </ligand>
</feature>
<dbReference type="GeneID" id="30993047"/>
<feature type="domain" description="Adenylate kinase active site lid" evidence="8">
    <location>
        <begin position="137"/>
        <end position="172"/>
    </location>
</feature>
<evidence type="ECO:0000313" key="9">
    <source>
        <dbReference type="EMBL" id="ODV68266.1"/>
    </source>
</evidence>
<dbReference type="RefSeq" id="XP_020077333.1">
    <property type="nucleotide sequence ID" value="XM_020218497.1"/>
</dbReference>
<dbReference type="SUPFAM" id="SSF57774">
    <property type="entry name" value="Microbial and mitochondrial ADK, insert 'zinc finger' domain"/>
    <property type="match status" value="1"/>
</dbReference>
<dbReference type="PROSITE" id="PS00113">
    <property type="entry name" value="ADENYLATE_KINASE"/>
    <property type="match status" value="1"/>
</dbReference>
<dbReference type="GO" id="GO:0046033">
    <property type="term" value="P:AMP metabolic process"/>
    <property type="evidence" value="ECO:0007669"/>
    <property type="project" value="UniProtKB-UniRule"/>
</dbReference>
<evidence type="ECO:0000259" key="8">
    <source>
        <dbReference type="Pfam" id="PF05191"/>
    </source>
</evidence>
<evidence type="ECO:0000256" key="7">
    <source>
        <dbReference type="HAMAP-Rule" id="MF_03169"/>
    </source>
</evidence>
<dbReference type="GO" id="GO:0005524">
    <property type="term" value="F:ATP binding"/>
    <property type="evidence" value="ECO:0007669"/>
    <property type="project" value="InterPro"/>
</dbReference>
<comment type="catalytic activity">
    <reaction evidence="7">
        <text>a ribonucleoside 5'-triphosphate + AMP = a ribonucleoside 5'-diphosphate + ADP</text>
        <dbReference type="Rhea" id="RHEA:13749"/>
        <dbReference type="ChEBI" id="CHEBI:57930"/>
        <dbReference type="ChEBI" id="CHEBI:61557"/>
        <dbReference type="ChEBI" id="CHEBI:456215"/>
        <dbReference type="ChEBI" id="CHEBI:456216"/>
        <dbReference type="EC" id="2.7.4.10"/>
    </reaction>
</comment>
<dbReference type="HAMAP" id="MF_00235">
    <property type="entry name" value="Adenylate_kinase_Adk"/>
    <property type="match status" value="1"/>
</dbReference>
<keyword evidence="6 7" id="KW-0342">GTP-binding</keyword>
<feature type="region of interest" description="LID" evidence="7">
    <location>
        <begin position="136"/>
        <end position="173"/>
    </location>
</feature>
<feature type="binding site" evidence="7">
    <location>
        <position position="38"/>
    </location>
    <ligand>
        <name>AMP</name>
        <dbReference type="ChEBI" id="CHEBI:456215"/>
    </ligand>
</feature>
<dbReference type="Pfam" id="PF00406">
    <property type="entry name" value="ADK"/>
    <property type="match status" value="1"/>
</dbReference>
<dbReference type="PANTHER" id="PTHR23359">
    <property type="entry name" value="NUCLEOTIDE KINASE"/>
    <property type="match status" value="1"/>
</dbReference>
<organism evidence="9 10">
    <name type="scientific">Hyphopichia burtonii NRRL Y-1933</name>
    <dbReference type="NCBI Taxonomy" id="984485"/>
    <lineage>
        <taxon>Eukaryota</taxon>
        <taxon>Fungi</taxon>
        <taxon>Dikarya</taxon>
        <taxon>Ascomycota</taxon>
        <taxon>Saccharomycotina</taxon>
        <taxon>Pichiomycetes</taxon>
        <taxon>Debaryomycetaceae</taxon>
        <taxon>Hyphopichia</taxon>
    </lineage>
</organism>
<feature type="binding site" evidence="7">
    <location>
        <position position="102"/>
    </location>
    <ligand>
        <name>AMP</name>
        <dbReference type="ChEBI" id="CHEBI:456215"/>
    </ligand>
</feature>